<proteinExistence type="predicted"/>
<protein>
    <submittedName>
        <fullName evidence="2">Glycerophosphoryl diester phosphodiesterase</fullName>
        <ecNumber evidence="2">3.1.4.46</ecNumber>
    </submittedName>
</protein>
<evidence type="ECO:0000313" key="3">
    <source>
        <dbReference type="Proteomes" id="UP000503318"/>
    </source>
</evidence>
<evidence type="ECO:0000256" key="1">
    <source>
        <dbReference type="SAM" id="Coils"/>
    </source>
</evidence>
<evidence type="ECO:0000313" key="2">
    <source>
        <dbReference type="EMBL" id="QIW89115.1"/>
    </source>
</evidence>
<dbReference type="EC" id="3.1.4.46" evidence="2"/>
<sequence length="604" mass="68766">MIQLQSSLGKGLKQVDSDDFKLQELLIGKVVKVNYRTHTVEVNVNNNTLGTNPVKKGDTFSVPYPRRFIGTTPEGNTFGSNELITPGSVVLVGFLDSSYNNPIIVSTYGTSLQNKLLSTSPMETGNFKDNNYFKYFSVLHNIYPSMTYDFHDGDGSMIKTFNGKTFLSMTSNEEERPQATDYHVGTDYYDLYPTYYSNKKAKEPRNQKAPNVLFKHQGMFNNTNEPDKHITTFYIDQNGTIRFSVMEKDLQKRTFFEIDNEGNQKTVHQGDSLLLGEAQVWVEYGINSESNTFYVKNDKHKLEFTDRGLEINDRPILDNLDNSVEDALSNLETVRKGLEEINYLLDGVGKENIKELIDATKIAIEKSNKAELTTKGFQSSIDDVTSKLNSAIEKYDKFINETMKNYMDSTNSQLQELNQNYITLKNIVDPLKGVSEKVTALEDTTTPSNISKLVRDNYISNKDALTIEQVNTTTPTIIVIPESLRSASNFQQDLSNFSVELLEQYTEEQRISYIDSKLKTLEETTLHRLVGKNEYPLVVTYKDNNDTVKSFMTTNYELLYNKKFIPLDNAKVQISNSGIISKFKLSYSILNNPVEEKSFTSKDW</sequence>
<dbReference type="KEGG" id="vg:5130289"/>
<organismHost>
    <name type="scientific">Twortvirus twort</name>
    <dbReference type="NCBI Taxonomy" id="55510"/>
</organismHost>
<dbReference type="OrthoDB" id="220at10239"/>
<dbReference type="RefSeq" id="YP_238569.1">
    <property type="nucleotide sequence ID" value="NC_007021.1"/>
</dbReference>
<dbReference type="EMBL" id="MT151386">
    <property type="protein sequence ID" value="QIW89115.1"/>
    <property type="molecule type" value="Genomic_DNA"/>
</dbReference>
<gene>
    <name evidence="2" type="ORF">TwortDSMZ_116</name>
</gene>
<keyword evidence="1" id="KW-0175">Coiled coil</keyword>
<organism evidence="2 3">
    <name type="scientific">Staphylococcus phage Twort (strain DSM 17442 / HER 48)</name>
    <name type="common">Bacteriophage Twort</name>
    <dbReference type="NCBI Taxonomy" id="2908167"/>
    <lineage>
        <taxon>Viruses</taxon>
        <taxon>Duplodnaviria</taxon>
        <taxon>Heunggongvirae</taxon>
        <taxon>Uroviricota</taxon>
        <taxon>Caudoviricetes</taxon>
        <taxon>Herelleviridae</taxon>
        <taxon>Twortvirinae</taxon>
        <taxon>Twortvirus</taxon>
        <taxon>Twortvirus twort</taxon>
    </lineage>
</organism>
<dbReference type="Proteomes" id="UP000503318">
    <property type="component" value="Segment"/>
</dbReference>
<feature type="coiled-coil region" evidence="1">
    <location>
        <begin position="381"/>
        <end position="427"/>
    </location>
</feature>
<keyword evidence="2" id="KW-0378">Hydrolase</keyword>
<dbReference type="GO" id="GO:0008889">
    <property type="term" value="F:glycerophosphodiester phosphodiesterase activity"/>
    <property type="evidence" value="ECO:0007669"/>
    <property type="project" value="UniProtKB-EC"/>
</dbReference>
<accession>A0A6H0X5C0</accession>
<name>A0A6H0X5C0_BPTWO</name>
<reference evidence="2 3" key="1">
    <citation type="submission" date="2020-03" db="EMBL/GenBank/DDBJ databases">
        <title>Variable regions in the genome of staphylococcal bacteriophage Twort.</title>
        <authorList>
            <person name="Glowacka-Rutkowska A."/>
            <person name="Gawor J."/>
            <person name="Lobocka M."/>
        </authorList>
    </citation>
    <scope>NUCLEOTIDE SEQUENCE [LARGE SCALE GENOMIC DNA]</scope>
</reference>